<dbReference type="OrthoDB" id="5472246at2"/>
<evidence type="ECO:0000256" key="1">
    <source>
        <dbReference type="SAM" id="Phobius"/>
    </source>
</evidence>
<feature type="transmembrane region" description="Helical" evidence="1">
    <location>
        <begin position="65"/>
        <end position="83"/>
    </location>
</feature>
<accession>A0A399CX34</accession>
<sequence>MKLKLFFKPLIWLALICYGLYIPASGLPKKPFLDIPYFDKIVHFGLFFVFCLFLFRPFKRLKMNYLFYAPALSLFLAAVLEAVQQTISSSRSSDFYDFLANSAGILASAIFFHFLIAGKKLEKYF</sequence>
<dbReference type="Pfam" id="PF04892">
    <property type="entry name" value="VanZ"/>
    <property type="match status" value="1"/>
</dbReference>
<dbReference type="InterPro" id="IPR006976">
    <property type="entry name" value="VanZ-like"/>
</dbReference>
<feature type="transmembrane region" description="Helical" evidence="1">
    <location>
        <begin position="42"/>
        <end position="58"/>
    </location>
</feature>
<keyword evidence="1" id="KW-0812">Transmembrane</keyword>
<protein>
    <recommendedName>
        <fullName evidence="2">VanZ-like domain-containing protein</fullName>
    </recommendedName>
</protein>
<dbReference type="NCBIfam" id="NF037970">
    <property type="entry name" value="vanZ_1"/>
    <property type="match status" value="1"/>
</dbReference>
<evidence type="ECO:0000313" key="4">
    <source>
        <dbReference type="Proteomes" id="UP000266441"/>
    </source>
</evidence>
<dbReference type="PANTHER" id="PTHR28008:SF1">
    <property type="entry name" value="DOMAIN PROTEIN, PUTATIVE (AFU_ORTHOLOGUE AFUA_3G10980)-RELATED"/>
    <property type="match status" value="1"/>
</dbReference>
<keyword evidence="1" id="KW-0472">Membrane</keyword>
<dbReference type="RefSeq" id="WP_119351366.1">
    <property type="nucleotide sequence ID" value="NZ_JBFHKJ010000049.1"/>
</dbReference>
<dbReference type="PANTHER" id="PTHR28008">
    <property type="entry name" value="DOMAIN PROTEIN, PUTATIVE (AFU_ORTHOLOGUE AFUA_3G10980)-RELATED"/>
    <property type="match status" value="1"/>
</dbReference>
<name>A0A399CX34_9BACT</name>
<feature type="transmembrane region" description="Helical" evidence="1">
    <location>
        <begin position="95"/>
        <end position="116"/>
    </location>
</feature>
<gene>
    <name evidence="3" type="ORF">D1164_18390</name>
</gene>
<reference evidence="3 4" key="1">
    <citation type="journal article" date="2015" name="Int. J. Syst. Evol. Microbiol.">
        <title>Mariniphaga sediminis sp. nov., isolated from coastal sediment.</title>
        <authorList>
            <person name="Wang F.Q."/>
            <person name="Shen Q.Y."/>
            <person name="Chen G.J."/>
            <person name="Du Z.J."/>
        </authorList>
    </citation>
    <scope>NUCLEOTIDE SEQUENCE [LARGE SCALE GENOMIC DNA]</scope>
    <source>
        <strain evidence="3 4">SY21</strain>
    </source>
</reference>
<keyword evidence="1" id="KW-1133">Transmembrane helix</keyword>
<organism evidence="3 4">
    <name type="scientific">Mariniphaga sediminis</name>
    <dbReference type="NCBI Taxonomy" id="1628158"/>
    <lineage>
        <taxon>Bacteria</taxon>
        <taxon>Pseudomonadati</taxon>
        <taxon>Bacteroidota</taxon>
        <taxon>Bacteroidia</taxon>
        <taxon>Marinilabiliales</taxon>
        <taxon>Prolixibacteraceae</taxon>
        <taxon>Mariniphaga</taxon>
    </lineage>
</organism>
<evidence type="ECO:0000259" key="2">
    <source>
        <dbReference type="Pfam" id="PF04892"/>
    </source>
</evidence>
<evidence type="ECO:0000313" key="3">
    <source>
        <dbReference type="EMBL" id="RIH63723.1"/>
    </source>
</evidence>
<dbReference type="Proteomes" id="UP000266441">
    <property type="component" value="Unassembled WGS sequence"/>
</dbReference>
<keyword evidence="4" id="KW-1185">Reference proteome</keyword>
<dbReference type="EMBL" id="QWET01000017">
    <property type="protein sequence ID" value="RIH63723.1"/>
    <property type="molecule type" value="Genomic_DNA"/>
</dbReference>
<comment type="caution">
    <text evidence="3">The sequence shown here is derived from an EMBL/GenBank/DDBJ whole genome shotgun (WGS) entry which is preliminary data.</text>
</comment>
<dbReference type="AlphaFoldDB" id="A0A399CX34"/>
<proteinExistence type="predicted"/>
<feature type="domain" description="VanZ-like" evidence="2">
    <location>
        <begin position="35"/>
        <end position="114"/>
    </location>
</feature>